<dbReference type="EMBL" id="FMYG01000001">
    <property type="protein sequence ID" value="SDB82812.1"/>
    <property type="molecule type" value="Genomic_DNA"/>
</dbReference>
<evidence type="ECO:0000256" key="1">
    <source>
        <dbReference type="SAM" id="Phobius"/>
    </source>
</evidence>
<dbReference type="RefSeq" id="WP_167345214.1">
    <property type="nucleotide sequence ID" value="NZ_FMYG01000001.1"/>
</dbReference>
<accession>A0A1G6GLB6</accession>
<dbReference type="AlphaFoldDB" id="A0A1G6GLB6"/>
<sequence length="55" mass="5531">MTSNVIGATQPSGLRRRTFVPSPAAAAAQRWYIGVTAAAAVVSAAAVSVVASLIF</sequence>
<gene>
    <name evidence="2" type="ORF">SAMN05216418_0401</name>
</gene>
<keyword evidence="1" id="KW-0812">Transmembrane</keyword>
<reference evidence="2 3" key="1">
    <citation type="submission" date="2016-09" db="EMBL/GenBank/DDBJ databases">
        <authorList>
            <person name="Capua I."/>
            <person name="De Benedictis P."/>
            <person name="Joannis T."/>
            <person name="Lombin L.H."/>
            <person name="Cattoli G."/>
        </authorList>
    </citation>
    <scope>NUCLEOTIDE SEQUENCE [LARGE SCALE GENOMIC DNA]</scope>
    <source>
        <strain evidence="2 3">NIO-1002</strain>
    </source>
</reference>
<organism evidence="2 3">
    <name type="scientific">Microbacterium enclense</name>
    <dbReference type="NCBI Taxonomy" id="993073"/>
    <lineage>
        <taxon>Bacteria</taxon>
        <taxon>Bacillati</taxon>
        <taxon>Actinomycetota</taxon>
        <taxon>Actinomycetes</taxon>
        <taxon>Micrococcales</taxon>
        <taxon>Microbacteriaceae</taxon>
        <taxon>Microbacterium</taxon>
    </lineage>
</organism>
<feature type="transmembrane region" description="Helical" evidence="1">
    <location>
        <begin position="31"/>
        <end position="54"/>
    </location>
</feature>
<name>A0A1G6GLB6_9MICO</name>
<evidence type="ECO:0000313" key="2">
    <source>
        <dbReference type="EMBL" id="SDB82812.1"/>
    </source>
</evidence>
<evidence type="ECO:0000313" key="3">
    <source>
        <dbReference type="Proteomes" id="UP000183203"/>
    </source>
</evidence>
<proteinExistence type="predicted"/>
<keyword evidence="1" id="KW-1133">Transmembrane helix</keyword>
<protein>
    <submittedName>
        <fullName evidence="2">Uncharacterized protein</fullName>
    </submittedName>
</protein>
<keyword evidence="1" id="KW-0472">Membrane</keyword>
<dbReference type="Proteomes" id="UP000183203">
    <property type="component" value="Unassembled WGS sequence"/>
</dbReference>